<dbReference type="PhylomeDB" id="A7TB87"/>
<keyword evidence="2 8" id="KW-0812">Transmembrane</keyword>
<evidence type="ECO:0000313" key="11">
    <source>
        <dbReference type="Proteomes" id="UP000001593"/>
    </source>
</evidence>
<sequence>MNNSSTAAELADPTVRNVRLACYITAFVVGLLGNTLVAGIIIRKPRRSIHHMFILNLAISDLTYLAFCVPISTYELYEQIWKRDFFCRFVYPMQTLTYFTSIFTITSMAIHR</sequence>
<evidence type="ECO:0000256" key="1">
    <source>
        <dbReference type="ARBA" id="ARBA00004141"/>
    </source>
</evidence>
<evidence type="ECO:0000313" key="10">
    <source>
        <dbReference type="EMBL" id="EDO26726.1"/>
    </source>
</evidence>
<evidence type="ECO:0000256" key="6">
    <source>
        <dbReference type="ARBA" id="ARBA00023170"/>
    </source>
</evidence>
<keyword evidence="11" id="KW-1185">Reference proteome</keyword>
<evidence type="ECO:0000256" key="5">
    <source>
        <dbReference type="ARBA" id="ARBA00023136"/>
    </source>
</evidence>
<dbReference type="PRINTS" id="PR00237">
    <property type="entry name" value="GPCRRHODOPSN"/>
</dbReference>
<keyword evidence="5 8" id="KW-0472">Membrane</keyword>
<feature type="domain" description="G-protein coupled receptors family 1 profile" evidence="9">
    <location>
        <begin position="33"/>
        <end position="112"/>
    </location>
</feature>
<evidence type="ECO:0000256" key="2">
    <source>
        <dbReference type="ARBA" id="ARBA00022692"/>
    </source>
</evidence>
<organism evidence="10 11">
    <name type="scientific">Nematostella vectensis</name>
    <name type="common">Starlet sea anemone</name>
    <dbReference type="NCBI Taxonomy" id="45351"/>
    <lineage>
        <taxon>Eukaryota</taxon>
        <taxon>Metazoa</taxon>
        <taxon>Cnidaria</taxon>
        <taxon>Anthozoa</taxon>
        <taxon>Hexacorallia</taxon>
        <taxon>Actiniaria</taxon>
        <taxon>Edwardsiidae</taxon>
        <taxon>Nematostella</taxon>
    </lineage>
</organism>
<keyword evidence="6" id="KW-0675">Receptor</keyword>
<dbReference type="GO" id="GO:0016020">
    <property type="term" value="C:membrane"/>
    <property type="evidence" value="ECO:0007669"/>
    <property type="project" value="UniProtKB-SubCell"/>
</dbReference>
<evidence type="ECO:0000256" key="3">
    <source>
        <dbReference type="ARBA" id="ARBA00022989"/>
    </source>
</evidence>
<feature type="transmembrane region" description="Helical" evidence="8">
    <location>
        <begin position="20"/>
        <end position="42"/>
    </location>
</feature>
<dbReference type="Proteomes" id="UP000001593">
    <property type="component" value="Unassembled WGS sequence"/>
</dbReference>
<protein>
    <recommendedName>
        <fullName evidence="9">G-protein coupled receptors family 1 profile domain-containing protein</fullName>
    </recommendedName>
</protein>
<accession>A7TB87</accession>
<proteinExistence type="predicted"/>
<dbReference type="Gene3D" id="1.20.1070.10">
    <property type="entry name" value="Rhodopsin 7-helix transmembrane proteins"/>
    <property type="match status" value="1"/>
</dbReference>
<dbReference type="EMBL" id="DS474895">
    <property type="protein sequence ID" value="EDO26726.1"/>
    <property type="molecule type" value="Genomic_DNA"/>
</dbReference>
<dbReference type="SUPFAM" id="SSF81321">
    <property type="entry name" value="Family A G protein-coupled receptor-like"/>
    <property type="match status" value="1"/>
</dbReference>
<evidence type="ECO:0000256" key="4">
    <source>
        <dbReference type="ARBA" id="ARBA00023040"/>
    </source>
</evidence>
<dbReference type="PANTHER" id="PTHR45695:SF9">
    <property type="entry name" value="LEUCOKININ RECEPTOR"/>
    <property type="match status" value="1"/>
</dbReference>
<keyword evidence="4" id="KW-0297">G-protein coupled receptor</keyword>
<comment type="subcellular location">
    <subcellularLocation>
        <location evidence="1">Membrane</location>
        <topology evidence="1">Multi-pass membrane protein</topology>
    </subcellularLocation>
</comment>
<evidence type="ECO:0000256" key="7">
    <source>
        <dbReference type="ARBA" id="ARBA00023224"/>
    </source>
</evidence>
<dbReference type="HOGENOM" id="CLU_2152117_0_0_1"/>
<keyword evidence="7" id="KW-0807">Transducer</keyword>
<keyword evidence="3 8" id="KW-1133">Transmembrane helix</keyword>
<evidence type="ECO:0000259" key="9">
    <source>
        <dbReference type="PROSITE" id="PS50262"/>
    </source>
</evidence>
<dbReference type="CDD" id="cd00637">
    <property type="entry name" value="7tm_classA_rhodopsin-like"/>
    <property type="match status" value="1"/>
</dbReference>
<feature type="non-terminal residue" evidence="10">
    <location>
        <position position="112"/>
    </location>
</feature>
<dbReference type="PANTHER" id="PTHR45695">
    <property type="entry name" value="LEUCOKININ RECEPTOR-RELATED"/>
    <property type="match status" value="1"/>
</dbReference>
<reference evidence="10 11" key="1">
    <citation type="journal article" date="2007" name="Science">
        <title>Sea anemone genome reveals ancestral eumetazoan gene repertoire and genomic organization.</title>
        <authorList>
            <person name="Putnam N.H."/>
            <person name="Srivastava M."/>
            <person name="Hellsten U."/>
            <person name="Dirks B."/>
            <person name="Chapman J."/>
            <person name="Salamov A."/>
            <person name="Terry A."/>
            <person name="Shapiro H."/>
            <person name="Lindquist E."/>
            <person name="Kapitonov V.V."/>
            <person name="Jurka J."/>
            <person name="Genikhovich G."/>
            <person name="Grigoriev I.V."/>
            <person name="Lucas S.M."/>
            <person name="Steele R.E."/>
            <person name="Finnerty J.R."/>
            <person name="Technau U."/>
            <person name="Martindale M.Q."/>
            <person name="Rokhsar D.S."/>
        </authorList>
    </citation>
    <scope>NUCLEOTIDE SEQUENCE [LARGE SCALE GENOMIC DNA]</scope>
    <source>
        <strain evidence="11">CH2 X CH6</strain>
    </source>
</reference>
<feature type="transmembrane region" description="Helical" evidence="8">
    <location>
        <begin position="54"/>
        <end position="77"/>
    </location>
</feature>
<dbReference type="KEGG" id="nve:5525112"/>
<dbReference type="GO" id="GO:0004930">
    <property type="term" value="F:G protein-coupled receptor activity"/>
    <property type="evidence" value="ECO:0007669"/>
    <property type="project" value="UniProtKB-KW"/>
</dbReference>
<dbReference type="eggNOG" id="KOG3656">
    <property type="taxonomic scope" value="Eukaryota"/>
</dbReference>
<evidence type="ECO:0000256" key="8">
    <source>
        <dbReference type="SAM" id="Phobius"/>
    </source>
</evidence>
<gene>
    <name evidence="10" type="ORF">NEMVEDRAFT_v1g153201</name>
</gene>
<dbReference type="InterPro" id="IPR017452">
    <property type="entry name" value="GPCR_Rhodpsn_7TM"/>
</dbReference>
<dbReference type="PROSITE" id="PS50262">
    <property type="entry name" value="G_PROTEIN_RECEP_F1_2"/>
    <property type="match status" value="1"/>
</dbReference>
<dbReference type="InParanoid" id="A7TB87"/>
<feature type="transmembrane region" description="Helical" evidence="8">
    <location>
        <begin position="89"/>
        <end position="110"/>
    </location>
</feature>
<dbReference type="Pfam" id="PF00001">
    <property type="entry name" value="7tm_1"/>
    <property type="match status" value="1"/>
</dbReference>
<dbReference type="AlphaFoldDB" id="A7TB87"/>
<dbReference type="InterPro" id="IPR000276">
    <property type="entry name" value="GPCR_Rhodpsn"/>
</dbReference>
<name>A7TB87_NEMVE</name>